<dbReference type="PANTHER" id="PTHR13121:SF0">
    <property type="entry name" value="PHOSPHATIDYLINOSITOL GLYCAN ANCHOR BIOSYNTHESIS CLASS U PROTEIN"/>
    <property type="match status" value="1"/>
</dbReference>
<evidence type="ECO:0000256" key="1">
    <source>
        <dbReference type="ARBA" id="ARBA00004477"/>
    </source>
</evidence>
<keyword evidence="4" id="KW-0337">GPI-anchor biosynthesis</keyword>
<evidence type="ECO:0000256" key="2">
    <source>
        <dbReference type="ARBA" id="ARBA00004687"/>
    </source>
</evidence>
<keyword evidence="11" id="KW-1185">Reference proteome</keyword>
<evidence type="ECO:0000256" key="5">
    <source>
        <dbReference type="ARBA" id="ARBA00022692"/>
    </source>
</evidence>
<dbReference type="GO" id="GO:0042765">
    <property type="term" value="C:GPI-anchor transamidase complex"/>
    <property type="evidence" value="ECO:0007669"/>
    <property type="project" value="InterPro"/>
</dbReference>
<evidence type="ECO:0000313" key="11">
    <source>
        <dbReference type="Proteomes" id="UP000006757"/>
    </source>
</evidence>
<dbReference type="AlphaFoldDB" id="K1VLJ6"/>
<evidence type="ECO:0000256" key="8">
    <source>
        <dbReference type="ARBA" id="ARBA00023136"/>
    </source>
</evidence>
<evidence type="ECO:0000313" key="10">
    <source>
        <dbReference type="EMBL" id="EKD00152.1"/>
    </source>
</evidence>
<organism evidence="10 11">
    <name type="scientific">Trichosporon asahii var. asahii (strain CBS 8904)</name>
    <name type="common">Yeast</name>
    <dbReference type="NCBI Taxonomy" id="1220162"/>
    <lineage>
        <taxon>Eukaryota</taxon>
        <taxon>Fungi</taxon>
        <taxon>Dikarya</taxon>
        <taxon>Basidiomycota</taxon>
        <taxon>Agaricomycotina</taxon>
        <taxon>Tremellomycetes</taxon>
        <taxon>Trichosporonales</taxon>
        <taxon>Trichosporonaceae</taxon>
        <taxon>Trichosporon</taxon>
    </lineage>
</organism>
<dbReference type="STRING" id="1220162.K1VLJ6"/>
<keyword evidence="7 9" id="KW-1133">Transmembrane helix</keyword>
<gene>
    <name evidence="10" type="ORF">A1Q2_05495</name>
</gene>
<evidence type="ECO:0000256" key="3">
    <source>
        <dbReference type="ARBA" id="ARBA00010026"/>
    </source>
</evidence>
<comment type="subcellular location">
    <subcellularLocation>
        <location evidence="1">Endoplasmic reticulum membrane</location>
        <topology evidence="1">Multi-pass membrane protein</topology>
    </subcellularLocation>
</comment>
<proteinExistence type="inferred from homology"/>
<feature type="transmembrane region" description="Helical" evidence="9">
    <location>
        <begin position="149"/>
        <end position="168"/>
    </location>
</feature>
<accession>K1VLJ6</accession>
<dbReference type="HOGENOM" id="CLU_1120791_0_0_1"/>
<reference evidence="10 11" key="1">
    <citation type="journal article" date="2012" name="Eukaryot. Cell">
        <title>Genome sequence of the Trichosporon asahii environmental strain CBS 8904.</title>
        <authorList>
            <person name="Yang R.Y."/>
            <person name="Li H.T."/>
            <person name="Zhu H."/>
            <person name="Zhou G.P."/>
            <person name="Wang M."/>
            <person name="Wang L."/>
        </authorList>
    </citation>
    <scope>NUCLEOTIDE SEQUENCE [LARGE SCALE GENOMIC DNA]</scope>
    <source>
        <strain evidence="10 11">CBS 8904</strain>
    </source>
</reference>
<evidence type="ECO:0000256" key="7">
    <source>
        <dbReference type="ARBA" id="ARBA00022989"/>
    </source>
</evidence>
<comment type="similarity">
    <text evidence="3">Belongs to the PIGU family.</text>
</comment>
<dbReference type="InterPro" id="IPR009600">
    <property type="entry name" value="PIG-U"/>
</dbReference>
<comment type="pathway">
    <text evidence="2">Glycolipid biosynthesis; glycosylphosphatidylinositol-anchor biosynthesis.</text>
</comment>
<sequence>MVPQNSENKLRWVVAAGALARVALFTAAPMRGALERRPELTSPSTAYRSSDVAAAITLVGIWRTKSAGRQRDYLVALMCRHPIDDVALSRYQHLNVPRSVTPPTLAGSPKGCRSNACAPVLVSFVIHCERDRSGSRERGHVRSAKPSEVLGFNVVLILVGAIATWKSYPTLGDMALWAGLLGCFPELVQRSGNANFFYAATMVYGLNATLALADVLTAVISLDIKHRLRTLLHPAADPVVIIQMNNLE</sequence>
<feature type="transmembrane region" description="Helical" evidence="9">
    <location>
        <begin position="196"/>
        <end position="222"/>
    </location>
</feature>
<dbReference type="EMBL" id="AMBO01000346">
    <property type="protein sequence ID" value="EKD00152.1"/>
    <property type="molecule type" value="Genomic_DNA"/>
</dbReference>
<name>K1VLJ6_TRIAC</name>
<protein>
    <submittedName>
        <fullName evidence="10">Uncharacterized protein</fullName>
    </submittedName>
</protein>
<comment type="caution">
    <text evidence="10">The sequence shown here is derived from an EMBL/GenBank/DDBJ whole genome shotgun (WGS) entry which is preliminary data.</text>
</comment>
<dbReference type="OrthoDB" id="549017at2759"/>
<evidence type="ECO:0000256" key="9">
    <source>
        <dbReference type="SAM" id="Phobius"/>
    </source>
</evidence>
<dbReference type="GO" id="GO:0016255">
    <property type="term" value="P:attachment of GPI anchor to protein"/>
    <property type="evidence" value="ECO:0007669"/>
    <property type="project" value="InterPro"/>
</dbReference>
<dbReference type="Proteomes" id="UP000006757">
    <property type="component" value="Unassembled WGS sequence"/>
</dbReference>
<keyword evidence="6" id="KW-0256">Endoplasmic reticulum</keyword>
<keyword evidence="5 9" id="KW-0812">Transmembrane</keyword>
<dbReference type="eggNOG" id="KOG2552">
    <property type="taxonomic scope" value="Eukaryota"/>
</dbReference>
<evidence type="ECO:0000256" key="6">
    <source>
        <dbReference type="ARBA" id="ARBA00022824"/>
    </source>
</evidence>
<keyword evidence="8 9" id="KW-0472">Membrane</keyword>
<evidence type="ECO:0000256" key="4">
    <source>
        <dbReference type="ARBA" id="ARBA00022502"/>
    </source>
</evidence>
<dbReference type="PANTHER" id="PTHR13121">
    <property type="entry name" value="GPI TRANSAMIDASE COMPONENT PIG-U"/>
    <property type="match status" value="1"/>
</dbReference>
<dbReference type="GO" id="GO:0006506">
    <property type="term" value="P:GPI anchor biosynthetic process"/>
    <property type="evidence" value="ECO:0007669"/>
    <property type="project" value="UniProtKB-KW"/>
</dbReference>
<dbReference type="InParanoid" id="K1VLJ6"/>